<feature type="region of interest" description="Disordered" evidence="1">
    <location>
        <begin position="216"/>
        <end position="235"/>
    </location>
</feature>
<dbReference type="EMBL" id="JASSQD010000001">
    <property type="protein sequence ID" value="MDK9556664.1"/>
    <property type="molecule type" value="Genomic_DNA"/>
</dbReference>
<organism evidence="2 3">
    <name type="scientific">Marinobacter albus</name>
    <dbReference type="NCBI Taxonomy" id="3030833"/>
    <lineage>
        <taxon>Bacteria</taxon>
        <taxon>Pseudomonadati</taxon>
        <taxon>Pseudomonadota</taxon>
        <taxon>Gammaproteobacteria</taxon>
        <taxon>Pseudomonadales</taxon>
        <taxon>Marinobacteraceae</taxon>
        <taxon>Marinobacter</taxon>
    </lineage>
</organism>
<name>A0ABT7H8H8_9GAMM</name>
<dbReference type="InterPro" id="IPR034154">
    <property type="entry name" value="TOPRIM_DnaG/twinkle"/>
</dbReference>
<protein>
    <recommendedName>
        <fullName evidence="4">Toprim domain-containing protein</fullName>
    </recommendedName>
</protein>
<evidence type="ECO:0008006" key="4">
    <source>
        <dbReference type="Google" id="ProtNLM"/>
    </source>
</evidence>
<dbReference type="Proteomes" id="UP001223547">
    <property type="component" value="Unassembled WGS sequence"/>
</dbReference>
<reference evidence="2 3" key="1">
    <citation type="submission" date="2023-05" db="EMBL/GenBank/DDBJ databases">
        <title>Marinobacter albus sp. nov., a marine bacterium isolated from sand in a coastal intertidal zone of huludao.</title>
        <authorList>
            <person name="Deng T."/>
        </authorList>
    </citation>
    <scope>NUCLEOTIDE SEQUENCE [LARGE SCALE GENOMIC DNA]</scope>
    <source>
        <strain evidence="2 3">M216</strain>
    </source>
</reference>
<gene>
    <name evidence="2" type="ORF">QQF73_03430</name>
</gene>
<feature type="compositionally biased region" description="Polar residues" evidence="1">
    <location>
        <begin position="721"/>
        <end position="731"/>
    </location>
</feature>
<evidence type="ECO:0000313" key="3">
    <source>
        <dbReference type="Proteomes" id="UP001223547"/>
    </source>
</evidence>
<sequence length="745" mass="82103">MNTSDTSPQDQSLDSHPYLVRKQIDPQAMRELGCWAENIDLPIYDDDNRVCAQWRGSALFRPLFDTNGDSCGQERILAEKVRQRPDAKPNDKLVTRGGKVAGTFTPIGFSISELGSLTGRLIVCAGVADGYRLHEATTLPVACGVGEANIPGNVRAIREKNPNLKLVVAVDNDTAGKSAGIKSGCSWTCPQSAKDWSDVYQADGSEAVLAEYQEGLLPPEEPPSSAPAQEDDKQPQTDKIVAFVRDNSELFHDDNKTAYVRQEATGEVRALGGKAFCNWLTAAFYAEFGKPIRDQALREARMTLEGIAMQEHRPVYTRVASEQDKHWIDLAEPGQNMAVCLQAGEWSIEEAPVMFCRSDSTEPLPRPTPSGDISTLWKIANIPPDKHLLVISWLIECLRSSTPFPILELIGEQGSAKSTTQTSLRRIIDPNASDLRALPRNTDDLFVSSATNHVISLENVSYLPDTLQDAMCQISTGAGYSKRKLYSDSDEVVLKIKRPIILNGIAATVTQQDALSRALSIELPLITNACLHDELHANFERNRAQILGGLLDIAAMALQYLPDSFLPPDQRPRLLDFAYLGMAVAKAMELPEEMFMEQFNAAREDALERTLDGSPVALAILAWIELNPGRVQDLPAKQWFTILEDFRPRQSDAWPRTPKGLGDSLRRTAPALRQLGIECKCLGKIGSNVQWRIGQKKLSDPSRPSLEVVRRLRHEDDIKTLATSPSQSSSADEPIAGSQADKVVF</sequence>
<proteinExistence type="predicted"/>
<accession>A0ABT7H8H8</accession>
<dbReference type="CDD" id="cd01029">
    <property type="entry name" value="TOPRIM_primases"/>
    <property type="match status" value="1"/>
</dbReference>
<keyword evidence="3" id="KW-1185">Reference proteome</keyword>
<dbReference type="RefSeq" id="WP_285367219.1">
    <property type="nucleotide sequence ID" value="NZ_JASSQD010000001.1"/>
</dbReference>
<evidence type="ECO:0000256" key="1">
    <source>
        <dbReference type="SAM" id="MobiDB-lite"/>
    </source>
</evidence>
<feature type="region of interest" description="Disordered" evidence="1">
    <location>
        <begin position="718"/>
        <end position="745"/>
    </location>
</feature>
<evidence type="ECO:0000313" key="2">
    <source>
        <dbReference type="EMBL" id="MDK9556664.1"/>
    </source>
</evidence>
<comment type="caution">
    <text evidence="2">The sequence shown here is derived from an EMBL/GenBank/DDBJ whole genome shotgun (WGS) entry which is preliminary data.</text>
</comment>